<name>A0A2T5IRB2_9LACT</name>
<organism evidence="1 2">
    <name type="scientific">Trichococcus patagoniensis</name>
    <dbReference type="NCBI Taxonomy" id="382641"/>
    <lineage>
        <taxon>Bacteria</taxon>
        <taxon>Bacillati</taxon>
        <taxon>Bacillota</taxon>
        <taxon>Bacilli</taxon>
        <taxon>Lactobacillales</taxon>
        <taxon>Carnobacteriaceae</taxon>
        <taxon>Trichococcus</taxon>
    </lineage>
</organism>
<dbReference type="EMBL" id="QAOM01000001">
    <property type="protein sequence ID" value="PTQ86346.1"/>
    <property type="molecule type" value="Genomic_DNA"/>
</dbReference>
<dbReference type="AlphaFoldDB" id="A0A2T5IRB2"/>
<reference evidence="1 2" key="1">
    <citation type="submission" date="2018-04" db="EMBL/GenBank/DDBJ databases">
        <title>Genomic Encyclopedia of Archaeal and Bacterial Type Strains, Phase II (KMG-II): from individual species to whole genera.</title>
        <authorList>
            <person name="Goeker M."/>
        </authorList>
    </citation>
    <scope>NUCLEOTIDE SEQUENCE [LARGE SCALE GENOMIC DNA]</scope>
    <source>
        <strain evidence="1 2">DSM 18806</strain>
    </source>
</reference>
<evidence type="ECO:0000313" key="1">
    <source>
        <dbReference type="EMBL" id="PTQ86346.1"/>
    </source>
</evidence>
<accession>A0A2T5IRB2</accession>
<dbReference type="Proteomes" id="UP000244161">
    <property type="component" value="Unassembled WGS sequence"/>
</dbReference>
<protein>
    <submittedName>
        <fullName evidence="1">Uncharacterized protein</fullName>
    </submittedName>
</protein>
<proteinExistence type="predicted"/>
<sequence>MPKAQKGDATVAKQKRIQTMIAPILPYYPYKSLTNLLKVFVFHKCVQDFFDHIPFFIRFDRL</sequence>
<gene>
    <name evidence="1" type="ORF">C8U37_101186</name>
</gene>
<comment type="caution">
    <text evidence="1">The sequence shown here is derived from an EMBL/GenBank/DDBJ whole genome shotgun (WGS) entry which is preliminary data.</text>
</comment>
<keyword evidence="2" id="KW-1185">Reference proteome</keyword>
<evidence type="ECO:0000313" key="2">
    <source>
        <dbReference type="Proteomes" id="UP000244161"/>
    </source>
</evidence>